<keyword evidence="4" id="KW-1185">Reference proteome</keyword>
<dbReference type="EMBL" id="ADVG01000004">
    <property type="protein sequence ID" value="EFH82902.1"/>
    <property type="molecule type" value="Genomic_DNA"/>
</dbReference>
<name>D6U2Z7_KTERA</name>
<evidence type="ECO:0000313" key="4">
    <source>
        <dbReference type="Proteomes" id="UP000004508"/>
    </source>
</evidence>
<gene>
    <name evidence="3" type="ORF">Krac_3784</name>
</gene>
<evidence type="ECO:0000256" key="2">
    <source>
        <dbReference type="SAM" id="Phobius"/>
    </source>
</evidence>
<sequence>MFQQQRSGFFLAGTIVFVALFLLLSLYFLRLWIWHRVLAHTAASSSSHDRDHVCAPPTFAARISERGKSELSTTRSRQTSLSSTRQTLLTAA</sequence>
<reference evidence="3 4" key="1">
    <citation type="journal article" date="2011" name="Stand. Genomic Sci.">
        <title>Non-contiguous finished genome sequence and contextual data of the filamentous soil bacterium Ktedonobacter racemifer type strain (SOSP1-21).</title>
        <authorList>
            <person name="Chang Y.J."/>
            <person name="Land M."/>
            <person name="Hauser L."/>
            <person name="Chertkov O."/>
            <person name="Del Rio T.G."/>
            <person name="Nolan M."/>
            <person name="Copeland A."/>
            <person name="Tice H."/>
            <person name="Cheng J.F."/>
            <person name="Lucas S."/>
            <person name="Han C."/>
            <person name="Goodwin L."/>
            <person name="Pitluck S."/>
            <person name="Ivanova N."/>
            <person name="Ovchinikova G."/>
            <person name="Pati A."/>
            <person name="Chen A."/>
            <person name="Palaniappan K."/>
            <person name="Mavromatis K."/>
            <person name="Liolios K."/>
            <person name="Brettin T."/>
            <person name="Fiebig A."/>
            <person name="Rohde M."/>
            <person name="Abt B."/>
            <person name="Goker M."/>
            <person name="Detter J.C."/>
            <person name="Woyke T."/>
            <person name="Bristow J."/>
            <person name="Eisen J.A."/>
            <person name="Markowitz V."/>
            <person name="Hugenholtz P."/>
            <person name="Kyrpides N.C."/>
            <person name="Klenk H.P."/>
            <person name="Lapidus A."/>
        </authorList>
    </citation>
    <scope>NUCLEOTIDE SEQUENCE [LARGE SCALE GENOMIC DNA]</scope>
    <source>
        <strain evidence="4">DSM 44963</strain>
    </source>
</reference>
<dbReference type="Proteomes" id="UP000004508">
    <property type="component" value="Unassembled WGS sequence"/>
</dbReference>
<keyword evidence="2" id="KW-0812">Transmembrane</keyword>
<feature type="region of interest" description="Disordered" evidence="1">
    <location>
        <begin position="66"/>
        <end position="92"/>
    </location>
</feature>
<keyword evidence="2" id="KW-0472">Membrane</keyword>
<keyword evidence="2" id="KW-1133">Transmembrane helix</keyword>
<protein>
    <submittedName>
        <fullName evidence="3">Uncharacterized protein</fullName>
    </submittedName>
</protein>
<organism evidence="3 4">
    <name type="scientific">Ktedonobacter racemifer DSM 44963</name>
    <dbReference type="NCBI Taxonomy" id="485913"/>
    <lineage>
        <taxon>Bacteria</taxon>
        <taxon>Bacillati</taxon>
        <taxon>Chloroflexota</taxon>
        <taxon>Ktedonobacteria</taxon>
        <taxon>Ktedonobacterales</taxon>
        <taxon>Ktedonobacteraceae</taxon>
        <taxon>Ktedonobacter</taxon>
    </lineage>
</organism>
<accession>D6U2Z7</accession>
<feature type="transmembrane region" description="Helical" evidence="2">
    <location>
        <begin position="6"/>
        <end position="29"/>
    </location>
</feature>
<feature type="compositionally biased region" description="Low complexity" evidence="1">
    <location>
        <begin position="71"/>
        <end position="92"/>
    </location>
</feature>
<comment type="caution">
    <text evidence="3">The sequence shown here is derived from an EMBL/GenBank/DDBJ whole genome shotgun (WGS) entry which is preliminary data.</text>
</comment>
<evidence type="ECO:0000256" key="1">
    <source>
        <dbReference type="SAM" id="MobiDB-lite"/>
    </source>
</evidence>
<evidence type="ECO:0000313" key="3">
    <source>
        <dbReference type="EMBL" id="EFH82902.1"/>
    </source>
</evidence>
<proteinExistence type="predicted"/>
<dbReference type="InParanoid" id="D6U2Z7"/>
<dbReference type="AlphaFoldDB" id="D6U2Z7"/>